<keyword evidence="3" id="KW-1185">Reference proteome</keyword>
<dbReference type="InterPro" id="IPR039708">
    <property type="entry name" value="MT1774/Rv1733c-like"/>
</dbReference>
<reference evidence="2" key="2">
    <citation type="submission" date="2020-02" db="EMBL/GenBank/DDBJ databases">
        <authorList>
            <person name="Matsumoto Y."/>
            <person name="Motooka D."/>
            <person name="Nakamura S."/>
        </authorList>
    </citation>
    <scope>NUCLEOTIDE SEQUENCE</scope>
    <source>
        <strain evidence="2">JCM 13671</strain>
    </source>
</reference>
<dbReference type="Proteomes" id="UP000466931">
    <property type="component" value="Chromosome"/>
</dbReference>
<keyword evidence="1" id="KW-0812">Transmembrane</keyword>
<reference evidence="2" key="1">
    <citation type="journal article" date="2019" name="Emerg. Microbes Infect.">
        <title>Comprehensive subspecies identification of 175 nontuberculous mycobacteria species based on 7547 genomic profiles.</title>
        <authorList>
            <person name="Matsumoto Y."/>
            <person name="Kinjo T."/>
            <person name="Motooka D."/>
            <person name="Nabeya D."/>
            <person name="Jung N."/>
            <person name="Uechi K."/>
            <person name="Horii T."/>
            <person name="Iida T."/>
            <person name="Fujita J."/>
            <person name="Nakamura S."/>
        </authorList>
    </citation>
    <scope>NUCLEOTIDE SEQUENCE [LARGE SCALE GENOMIC DNA]</scope>
    <source>
        <strain evidence="2">JCM 13671</strain>
    </source>
</reference>
<sequence length="145" mass="16133">MSAAQAEQNQEYVRSLNTVEATVVQVRNGAPSRLPHLTRNLDVKFMWAYNERNETIRGLDTDHHPGDRITVWLDSAGQITDPPRTPAEIGSAGLGVGLAVWTSMTLASLGAMAVLRADMDRRRYAAWDRQWRVFSSGNGRANRDP</sequence>
<organism evidence="2 3">
    <name type="scientific">Mycolicibacterium confluentis</name>
    <dbReference type="NCBI Taxonomy" id="28047"/>
    <lineage>
        <taxon>Bacteria</taxon>
        <taxon>Bacillati</taxon>
        <taxon>Actinomycetota</taxon>
        <taxon>Actinomycetes</taxon>
        <taxon>Mycobacteriales</taxon>
        <taxon>Mycobacteriaceae</taxon>
        <taxon>Mycolicibacterium</taxon>
    </lineage>
</organism>
<dbReference type="EMBL" id="AP022612">
    <property type="protein sequence ID" value="BBZ31891.1"/>
    <property type="molecule type" value="Genomic_DNA"/>
</dbReference>
<protein>
    <submittedName>
        <fullName evidence="2">Uncharacterized protein</fullName>
    </submittedName>
</protein>
<dbReference type="PANTHER" id="PTHR42305:SF1">
    <property type="entry name" value="MEMBRANE PROTEIN RV1733C-RELATED"/>
    <property type="match status" value="1"/>
</dbReference>
<dbReference type="AlphaFoldDB" id="A0A7I7XRN0"/>
<evidence type="ECO:0000313" key="3">
    <source>
        <dbReference type="Proteomes" id="UP000466931"/>
    </source>
</evidence>
<dbReference type="PANTHER" id="PTHR42305">
    <property type="entry name" value="MEMBRANE PROTEIN RV1733C-RELATED"/>
    <property type="match status" value="1"/>
</dbReference>
<evidence type="ECO:0000313" key="2">
    <source>
        <dbReference type="EMBL" id="BBZ31891.1"/>
    </source>
</evidence>
<accession>A0A7I7XRN0</accession>
<feature type="transmembrane region" description="Helical" evidence="1">
    <location>
        <begin position="92"/>
        <end position="115"/>
    </location>
</feature>
<keyword evidence="1" id="KW-0472">Membrane</keyword>
<gene>
    <name evidence="2" type="ORF">MCNF_04960</name>
</gene>
<name>A0A7I7XRN0_9MYCO</name>
<proteinExistence type="predicted"/>
<evidence type="ECO:0000256" key="1">
    <source>
        <dbReference type="SAM" id="Phobius"/>
    </source>
</evidence>
<keyword evidence="1" id="KW-1133">Transmembrane helix</keyword>